<name>A0A2H0U7Y4_9BACT</name>
<organism evidence="3 4">
    <name type="scientific">Candidatus Kaiserbacteria bacterium CG10_big_fil_rev_8_21_14_0_10_59_10</name>
    <dbReference type="NCBI Taxonomy" id="1974612"/>
    <lineage>
        <taxon>Bacteria</taxon>
        <taxon>Candidatus Kaiseribacteriota</taxon>
    </lineage>
</organism>
<dbReference type="PANTHER" id="PTHR12526">
    <property type="entry name" value="GLYCOSYLTRANSFERASE"/>
    <property type="match status" value="1"/>
</dbReference>
<dbReference type="SUPFAM" id="SSF53756">
    <property type="entry name" value="UDP-Glycosyltransferase/glycogen phosphorylase"/>
    <property type="match status" value="1"/>
</dbReference>
<sequence length="363" mass="39883">MTGEHRTVLLMINALTIGGGERTFVSQVRTLSRAGWRVHVALLFKTGELRDELIIPADHVHVLSFRSVFDIGGYFRARRLVRAIQPDVVYSTLNEANAIARVLSFVAPRYCLITREANMADVKPFFYKTLDVLTGFRSQAIIAVSGAVRDSLLSYAPHLASRVRILHNAVHVPLNPPEHVRQQDDAVRILSVGSLDEKKDHEVLVRALAQLPGNFSLTIVGKGVLGARLARVAAEVGVTRRVRFAGAMPPSNLAALYASHDILALPSRREGCPNVVLEAYAAAIPVIAFDIPGIREFVTEKTGILVNERSPKALARAIESEFSEHVKIREMGRAGYELAKSAFAPDLHNRSLLQIIHSCCQAI</sequence>
<evidence type="ECO:0000313" key="3">
    <source>
        <dbReference type="EMBL" id="PIR82460.1"/>
    </source>
</evidence>
<accession>A0A2H0U7Y4</accession>
<comment type="caution">
    <text evidence="3">The sequence shown here is derived from an EMBL/GenBank/DDBJ whole genome shotgun (WGS) entry which is preliminary data.</text>
</comment>
<evidence type="ECO:0008006" key="5">
    <source>
        <dbReference type="Google" id="ProtNLM"/>
    </source>
</evidence>
<dbReference type="GO" id="GO:0016757">
    <property type="term" value="F:glycosyltransferase activity"/>
    <property type="evidence" value="ECO:0007669"/>
    <property type="project" value="InterPro"/>
</dbReference>
<dbReference type="Gene3D" id="3.40.50.2000">
    <property type="entry name" value="Glycogen Phosphorylase B"/>
    <property type="match status" value="2"/>
</dbReference>
<gene>
    <name evidence="3" type="ORF">COU20_02380</name>
</gene>
<feature type="domain" description="Glycosyltransferase subfamily 4-like N-terminal" evidence="2">
    <location>
        <begin position="17"/>
        <end position="171"/>
    </location>
</feature>
<reference evidence="4" key="1">
    <citation type="submission" date="2017-09" db="EMBL/GenBank/DDBJ databases">
        <title>Depth-based differentiation of microbial function through sediment-hosted aquifers and enrichment of novel symbionts in the deep terrestrial subsurface.</title>
        <authorList>
            <person name="Probst A.J."/>
            <person name="Ladd B."/>
            <person name="Jarett J.K."/>
            <person name="Geller-Mcgrath D.E."/>
            <person name="Sieber C.M.K."/>
            <person name="Emerson J.B."/>
            <person name="Anantharaman K."/>
            <person name="Thomas B.C."/>
            <person name="Malmstrom R."/>
            <person name="Stieglmeier M."/>
            <person name="Klingl A."/>
            <person name="Woyke T."/>
            <person name="Ryan C.M."/>
            <person name="Banfield J.F."/>
        </authorList>
    </citation>
    <scope>NUCLEOTIDE SEQUENCE [LARGE SCALE GENOMIC DNA]</scope>
</reference>
<proteinExistence type="predicted"/>
<feature type="domain" description="Glycosyl transferase family 1" evidence="1">
    <location>
        <begin position="184"/>
        <end position="336"/>
    </location>
</feature>
<dbReference type="PANTHER" id="PTHR12526:SF630">
    <property type="entry name" value="GLYCOSYLTRANSFERASE"/>
    <property type="match status" value="1"/>
</dbReference>
<protein>
    <recommendedName>
        <fullName evidence="5">Glycosyltransferase</fullName>
    </recommendedName>
</protein>
<evidence type="ECO:0000259" key="2">
    <source>
        <dbReference type="Pfam" id="PF13439"/>
    </source>
</evidence>
<dbReference type="InterPro" id="IPR001296">
    <property type="entry name" value="Glyco_trans_1"/>
</dbReference>
<dbReference type="Pfam" id="PF13439">
    <property type="entry name" value="Glyco_transf_4"/>
    <property type="match status" value="1"/>
</dbReference>
<evidence type="ECO:0000313" key="4">
    <source>
        <dbReference type="Proteomes" id="UP000231379"/>
    </source>
</evidence>
<dbReference type="Proteomes" id="UP000231379">
    <property type="component" value="Unassembled WGS sequence"/>
</dbReference>
<evidence type="ECO:0000259" key="1">
    <source>
        <dbReference type="Pfam" id="PF00534"/>
    </source>
</evidence>
<dbReference type="AlphaFoldDB" id="A0A2H0U7Y4"/>
<dbReference type="Pfam" id="PF00534">
    <property type="entry name" value="Glycos_transf_1"/>
    <property type="match status" value="1"/>
</dbReference>
<dbReference type="EMBL" id="PFBM01000014">
    <property type="protein sequence ID" value="PIR82460.1"/>
    <property type="molecule type" value="Genomic_DNA"/>
</dbReference>
<dbReference type="CDD" id="cd03811">
    <property type="entry name" value="GT4_GT28_WabH-like"/>
    <property type="match status" value="1"/>
</dbReference>
<dbReference type="InterPro" id="IPR028098">
    <property type="entry name" value="Glyco_trans_4-like_N"/>
</dbReference>